<dbReference type="AlphaFoldDB" id="A0A3P6EXI4"/>
<gene>
    <name evidence="1" type="ORF">BOLC5T29763H</name>
</gene>
<organism evidence="1">
    <name type="scientific">Brassica oleracea</name>
    <name type="common">Wild cabbage</name>
    <dbReference type="NCBI Taxonomy" id="3712"/>
    <lineage>
        <taxon>Eukaryota</taxon>
        <taxon>Viridiplantae</taxon>
        <taxon>Streptophyta</taxon>
        <taxon>Embryophyta</taxon>
        <taxon>Tracheophyta</taxon>
        <taxon>Spermatophyta</taxon>
        <taxon>Magnoliopsida</taxon>
        <taxon>eudicotyledons</taxon>
        <taxon>Gunneridae</taxon>
        <taxon>Pentapetalae</taxon>
        <taxon>rosids</taxon>
        <taxon>malvids</taxon>
        <taxon>Brassicales</taxon>
        <taxon>Brassicaceae</taxon>
        <taxon>Brassiceae</taxon>
        <taxon>Brassica</taxon>
    </lineage>
</organism>
<sequence>MHPESRNHLFFDCAFSFELWSRLSTRCCLAPVSSWEQTVAQMGSLRGGKAVTLISLLVWQATLYWIWNERNGRIHARPFRTVGVIYKAIDHQIRNKISSFRDTSPSLSSKMMQQWFSTA</sequence>
<protein>
    <recommendedName>
        <fullName evidence="2">Reverse transcriptase zinc-binding domain-containing protein</fullName>
    </recommendedName>
</protein>
<accession>A0A3P6EXI4</accession>
<dbReference type="EMBL" id="LR031877">
    <property type="protein sequence ID" value="VDD42216.1"/>
    <property type="molecule type" value="Genomic_DNA"/>
</dbReference>
<name>A0A3P6EXI4_BRAOL</name>
<evidence type="ECO:0000313" key="1">
    <source>
        <dbReference type="EMBL" id="VDD42216.1"/>
    </source>
</evidence>
<evidence type="ECO:0008006" key="2">
    <source>
        <dbReference type="Google" id="ProtNLM"/>
    </source>
</evidence>
<proteinExistence type="predicted"/>
<reference evidence="1" key="1">
    <citation type="submission" date="2018-11" db="EMBL/GenBank/DDBJ databases">
        <authorList>
            <consortium name="Genoscope - CEA"/>
            <person name="William W."/>
        </authorList>
    </citation>
    <scope>NUCLEOTIDE SEQUENCE</scope>
</reference>